<dbReference type="PROSITE" id="PS50309">
    <property type="entry name" value="DC"/>
    <property type="match status" value="2"/>
</dbReference>
<protein>
    <recommendedName>
        <fullName evidence="12">Doublecortin domain-containing protein 2</fullName>
    </recommendedName>
</protein>
<keyword evidence="16" id="KW-1185">Reference proteome</keyword>
<feature type="compositionally biased region" description="Basic and acidic residues" evidence="13">
    <location>
        <begin position="333"/>
        <end position="346"/>
    </location>
</feature>
<dbReference type="GO" id="GO:0005930">
    <property type="term" value="C:axoneme"/>
    <property type="evidence" value="ECO:0007669"/>
    <property type="project" value="UniProtKB-SubCell"/>
</dbReference>
<evidence type="ECO:0000256" key="5">
    <source>
        <dbReference type="ARBA" id="ARBA00022794"/>
    </source>
</evidence>
<dbReference type="Proteomes" id="UP000694580">
    <property type="component" value="Chromosome 5"/>
</dbReference>
<reference evidence="15" key="2">
    <citation type="submission" date="2025-08" db="UniProtKB">
        <authorList>
            <consortium name="Ensembl"/>
        </authorList>
    </citation>
    <scope>IDENTIFICATION</scope>
</reference>
<dbReference type="PANTHER" id="PTHR23004:SF5">
    <property type="entry name" value="DOUBLECORTIN DOMAIN-CONTAINING PROTEIN 2"/>
    <property type="match status" value="1"/>
</dbReference>
<dbReference type="Pfam" id="PF03607">
    <property type="entry name" value="DCX"/>
    <property type="match status" value="2"/>
</dbReference>
<dbReference type="GeneTree" id="ENSGT00940000159377"/>
<dbReference type="InterPro" id="IPR036572">
    <property type="entry name" value="Doublecortin_dom_sf"/>
</dbReference>
<keyword evidence="4" id="KW-0677">Repeat</keyword>
<evidence type="ECO:0000256" key="12">
    <source>
        <dbReference type="ARBA" id="ARBA00072980"/>
    </source>
</evidence>
<feature type="compositionally biased region" description="Acidic residues" evidence="13">
    <location>
        <begin position="425"/>
        <end position="441"/>
    </location>
</feature>
<dbReference type="GO" id="GO:0048813">
    <property type="term" value="P:dendrite morphogenesis"/>
    <property type="evidence" value="ECO:0007669"/>
    <property type="project" value="TreeGrafter"/>
</dbReference>
<evidence type="ECO:0000256" key="2">
    <source>
        <dbReference type="ARBA" id="ARBA00022490"/>
    </source>
</evidence>
<dbReference type="GO" id="GO:0005874">
    <property type="term" value="C:microtubule"/>
    <property type="evidence" value="ECO:0007669"/>
    <property type="project" value="TreeGrafter"/>
</dbReference>
<feature type="domain" description="Doublecortin" evidence="14">
    <location>
        <begin position="15"/>
        <end position="98"/>
    </location>
</feature>
<evidence type="ECO:0000313" key="15">
    <source>
        <dbReference type="Ensembl" id="ENSDCDP00010060144.1"/>
    </source>
</evidence>
<evidence type="ECO:0000256" key="3">
    <source>
        <dbReference type="ARBA" id="ARBA00022553"/>
    </source>
</evidence>
<feature type="compositionally biased region" description="Polar residues" evidence="13">
    <location>
        <begin position="246"/>
        <end position="267"/>
    </location>
</feature>
<dbReference type="FunFam" id="3.10.20.230:FF:000005">
    <property type="entry name" value="Doublecortin domain containing 2"/>
    <property type="match status" value="1"/>
</dbReference>
<feature type="compositionally biased region" description="Polar residues" evidence="13">
    <location>
        <begin position="275"/>
        <end position="286"/>
    </location>
</feature>
<evidence type="ECO:0000259" key="14">
    <source>
        <dbReference type="PROSITE" id="PS50309"/>
    </source>
</evidence>
<proteinExistence type="predicted"/>
<dbReference type="AlphaFoldDB" id="A0AAY4ESE2"/>
<evidence type="ECO:0000256" key="8">
    <source>
        <dbReference type="ARBA" id="ARBA00023273"/>
    </source>
</evidence>
<gene>
    <name evidence="15" type="primary">DCDC2</name>
</gene>
<dbReference type="GO" id="GO:1902017">
    <property type="term" value="P:regulation of cilium assembly"/>
    <property type="evidence" value="ECO:0007669"/>
    <property type="project" value="TreeGrafter"/>
</dbReference>
<sequence>MSTERPNFLSQPAVKNVFLFRNGDPHYEARRLVINEKRVSNFETFLREVTSGVRAPFGAVRNIYTPRAGHRVDQLDLLRSGEQYVAAGQERFKKLDYKQIGSRKKRMLLRSGQAKTVPQNHIVVSPRFLKPIKEPCAIFVVANGDILNPAARLLIPHRVLGKFDRILEMITEKMGLKILGGVRRLYTFDGAPVTDGNELEKGQFYVAVGREKLKKLPYSDILFTRSIGIKKFYGTKAVSLPPIYSRKQNGNARTSSSQHSKSEGTCSEENDFKASPSTQRTKENSFSIVREFSQARLMTLRKKRSGLTASLEAEEKDDDAQNDDDANAHLHQTEENLTEETPHENGGHSLGDIGEEKPSTPETAEEATTEDAVGVASNTQEMDESEEETKENHHEETGEDEGKGEHTGPDQTDKSEETHEKAEEAEQEEAEQEEAEQEEAEAGNKEVVESEGTNTVVENGENSEDQGGTEGDGKGPGDAGGAEE</sequence>
<name>A0AAY4ESE2_9TELE</name>
<evidence type="ECO:0000313" key="16">
    <source>
        <dbReference type="Proteomes" id="UP000694580"/>
    </source>
</evidence>
<evidence type="ECO:0000256" key="11">
    <source>
        <dbReference type="ARBA" id="ARBA00066265"/>
    </source>
</evidence>
<dbReference type="Gene3D" id="3.10.20.230">
    <property type="entry name" value="Doublecortin domain"/>
    <property type="match status" value="2"/>
</dbReference>
<dbReference type="GO" id="GO:0035556">
    <property type="term" value="P:intracellular signal transduction"/>
    <property type="evidence" value="ECO:0007669"/>
    <property type="project" value="InterPro"/>
</dbReference>
<dbReference type="GO" id="GO:0005815">
    <property type="term" value="C:microtubule organizing center"/>
    <property type="evidence" value="ECO:0007669"/>
    <property type="project" value="TreeGrafter"/>
</dbReference>
<comment type="function">
    <text evidence="10">Protein that plays a role in the inhibition of canonical Wnt signaling pathway. May be involved in neuronal migration during development of the cerebral neocortex. Involved in the control of ciliogenesis and ciliary length.</text>
</comment>
<reference evidence="15 16" key="1">
    <citation type="submission" date="2020-06" db="EMBL/GenBank/DDBJ databases">
        <authorList>
            <consortium name="Wellcome Sanger Institute Data Sharing"/>
        </authorList>
    </citation>
    <scope>NUCLEOTIDE SEQUENCE [LARGE SCALE GENOMIC DNA]</scope>
</reference>
<dbReference type="InterPro" id="IPR003533">
    <property type="entry name" value="Doublecortin_dom"/>
</dbReference>
<keyword evidence="7" id="KW-0206">Cytoskeleton</keyword>
<evidence type="ECO:0000256" key="7">
    <source>
        <dbReference type="ARBA" id="ARBA00023212"/>
    </source>
</evidence>
<evidence type="ECO:0000256" key="1">
    <source>
        <dbReference type="ARBA" id="ARBA00004430"/>
    </source>
</evidence>
<keyword evidence="3" id="KW-0597">Phosphoprotein</keyword>
<dbReference type="FunFam" id="3.10.20.230:FF:000004">
    <property type="entry name" value="Doublecortin domain containing 2"/>
    <property type="match status" value="1"/>
</dbReference>
<dbReference type="SMART" id="SM00537">
    <property type="entry name" value="DCX"/>
    <property type="match status" value="2"/>
</dbReference>
<comment type="subcellular location">
    <subcellularLocation>
        <location evidence="9">Cell projection</location>
        <location evidence="9">Kinocilium</location>
    </subcellularLocation>
    <subcellularLocation>
        <location evidence="1">Cytoplasm</location>
        <location evidence="1">Cytoskeleton</location>
        <location evidence="1">Cilium axoneme</location>
    </subcellularLocation>
</comment>
<keyword evidence="8" id="KW-0966">Cell projection</keyword>
<keyword evidence="5" id="KW-0970">Cilium biogenesis/degradation</keyword>
<dbReference type="PANTHER" id="PTHR23004">
    <property type="entry name" value="DOUBLECORTIN DOMAIN CONTAINING 2"/>
    <property type="match status" value="1"/>
</dbReference>
<feature type="region of interest" description="Disordered" evidence="13">
    <location>
        <begin position="244"/>
        <end position="286"/>
    </location>
</feature>
<feature type="compositionally biased region" description="Basic and acidic residues" evidence="13">
    <location>
        <begin position="390"/>
        <end position="424"/>
    </location>
</feature>
<keyword evidence="2" id="KW-0963">Cytoplasm</keyword>
<feature type="domain" description="Doublecortin" evidence="14">
    <location>
        <begin position="136"/>
        <end position="219"/>
    </location>
</feature>
<feature type="compositionally biased region" description="Gly residues" evidence="13">
    <location>
        <begin position="468"/>
        <end position="484"/>
    </location>
</feature>
<dbReference type="SUPFAM" id="SSF89837">
    <property type="entry name" value="Doublecortin (DC)"/>
    <property type="match status" value="2"/>
</dbReference>
<dbReference type="GO" id="GO:0001764">
    <property type="term" value="P:neuron migration"/>
    <property type="evidence" value="ECO:0007669"/>
    <property type="project" value="TreeGrafter"/>
</dbReference>
<evidence type="ECO:0000256" key="10">
    <source>
        <dbReference type="ARBA" id="ARBA00057353"/>
    </source>
</evidence>
<keyword evidence="6" id="KW-0524">Neurogenesis</keyword>
<reference evidence="15" key="3">
    <citation type="submission" date="2025-09" db="UniProtKB">
        <authorList>
            <consortium name="Ensembl"/>
        </authorList>
    </citation>
    <scope>IDENTIFICATION</scope>
</reference>
<evidence type="ECO:0000256" key="4">
    <source>
        <dbReference type="ARBA" id="ARBA00022737"/>
    </source>
</evidence>
<organism evidence="15 16">
    <name type="scientific">Denticeps clupeoides</name>
    <name type="common">denticle herring</name>
    <dbReference type="NCBI Taxonomy" id="299321"/>
    <lineage>
        <taxon>Eukaryota</taxon>
        <taxon>Metazoa</taxon>
        <taxon>Chordata</taxon>
        <taxon>Craniata</taxon>
        <taxon>Vertebrata</taxon>
        <taxon>Euteleostomi</taxon>
        <taxon>Actinopterygii</taxon>
        <taxon>Neopterygii</taxon>
        <taxon>Teleostei</taxon>
        <taxon>Clupei</taxon>
        <taxon>Clupeiformes</taxon>
        <taxon>Denticipitoidei</taxon>
        <taxon>Denticipitidae</taxon>
        <taxon>Denticeps</taxon>
    </lineage>
</organism>
<dbReference type="Ensembl" id="ENSDCDT00010070879.1">
    <property type="protein sequence ID" value="ENSDCDP00010060144.1"/>
    <property type="gene ID" value="ENSDCDG00010033484.1"/>
</dbReference>
<dbReference type="GO" id="GO:0060271">
    <property type="term" value="P:cilium assembly"/>
    <property type="evidence" value="ECO:0007669"/>
    <property type="project" value="TreeGrafter"/>
</dbReference>
<feature type="region of interest" description="Disordered" evidence="13">
    <location>
        <begin position="333"/>
        <end position="484"/>
    </location>
</feature>
<evidence type="ECO:0000256" key="13">
    <source>
        <dbReference type="SAM" id="MobiDB-lite"/>
    </source>
</evidence>
<evidence type="ECO:0000256" key="6">
    <source>
        <dbReference type="ARBA" id="ARBA00022902"/>
    </source>
</evidence>
<evidence type="ECO:0000256" key="9">
    <source>
        <dbReference type="ARBA" id="ARBA00037822"/>
    </source>
</evidence>
<accession>A0AAY4ESE2</accession>
<comment type="subunit">
    <text evidence="11">Interacts with DVL1, DVL2 and DVL3.</text>
</comment>
<dbReference type="GO" id="GO:0060091">
    <property type="term" value="C:kinocilium"/>
    <property type="evidence" value="ECO:0007669"/>
    <property type="project" value="UniProtKB-SubCell"/>
</dbReference>